<evidence type="ECO:0000256" key="7">
    <source>
        <dbReference type="ARBA" id="ARBA00022679"/>
    </source>
</evidence>
<dbReference type="EC" id="2.1.1.77" evidence="3"/>
<dbReference type="SUPFAM" id="SSF53335">
    <property type="entry name" value="S-adenosyl-L-methionine-dependent methyltransferases"/>
    <property type="match status" value="1"/>
</dbReference>
<dbReference type="Gene3D" id="3.40.50.150">
    <property type="entry name" value="Vaccinia Virus protein VP39"/>
    <property type="match status" value="1"/>
</dbReference>
<evidence type="ECO:0000313" key="13">
    <source>
        <dbReference type="Proteomes" id="UP000295124"/>
    </source>
</evidence>
<dbReference type="InterPro" id="IPR000682">
    <property type="entry name" value="PCMT"/>
</dbReference>
<dbReference type="GO" id="GO:0032259">
    <property type="term" value="P:methylation"/>
    <property type="evidence" value="ECO:0007669"/>
    <property type="project" value="UniProtKB-KW"/>
</dbReference>
<keyword evidence="5" id="KW-0963">Cytoplasm</keyword>
<dbReference type="CDD" id="cd02440">
    <property type="entry name" value="AdoMet_MTases"/>
    <property type="match status" value="1"/>
</dbReference>
<keyword evidence="7" id="KW-0808">Transferase</keyword>
<evidence type="ECO:0000256" key="10">
    <source>
        <dbReference type="ARBA" id="ARBA00031323"/>
    </source>
</evidence>
<keyword evidence="6" id="KW-0489">Methyltransferase</keyword>
<organism evidence="12 13">
    <name type="scientific">Kribbella antibiotica</name>
    <dbReference type="NCBI Taxonomy" id="190195"/>
    <lineage>
        <taxon>Bacteria</taxon>
        <taxon>Bacillati</taxon>
        <taxon>Actinomycetota</taxon>
        <taxon>Actinomycetes</taxon>
        <taxon>Propionibacteriales</taxon>
        <taxon>Kribbellaceae</taxon>
        <taxon>Kribbella</taxon>
    </lineage>
</organism>
<keyword evidence="8" id="KW-0949">S-adenosyl-L-methionine</keyword>
<evidence type="ECO:0000256" key="4">
    <source>
        <dbReference type="ARBA" id="ARBA00013346"/>
    </source>
</evidence>
<dbReference type="PANTHER" id="PTHR11579:SF0">
    <property type="entry name" value="PROTEIN-L-ISOASPARTATE(D-ASPARTATE) O-METHYLTRANSFERASE"/>
    <property type="match status" value="1"/>
</dbReference>
<comment type="similarity">
    <text evidence="2">Belongs to the methyltransferase superfamily. L-isoaspartyl/D-aspartyl protein methyltransferase family.</text>
</comment>
<evidence type="ECO:0000256" key="1">
    <source>
        <dbReference type="ARBA" id="ARBA00004496"/>
    </source>
</evidence>
<evidence type="ECO:0000313" key="12">
    <source>
        <dbReference type="EMBL" id="TDD59336.1"/>
    </source>
</evidence>
<evidence type="ECO:0000256" key="11">
    <source>
        <dbReference type="ARBA" id="ARBA00031350"/>
    </source>
</evidence>
<comment type="subcellular location">
    <subcellularLocation>
        <location evidence="1">Cytoplasm</location>
    </subcellularLocation>
</comment>
<protein>
    <recommendedName>
        <fullName evidence="4">Protein-L-isoaspartate O-methyltransferase</fullName>
        <ecNumber evidence="3">2.1.1.77</ecNumber>
    </recommendedName>
    <alternativeName>
        <fullName evidence="11">L-isoaspartyl protein carboxyl methyltransferase</fullName>
    </alternativeName>
    <alternativeName>
        <fullName evidence="9">Protein L-isoaspartyl methyltransferase</fullName>
    </alternativeName>
    <alternativeName>
        <fullName evidence="10">Protein-beta-aspartate methyltransferase</fullName>
    </alternativeName>
</protein>
<dbReference type="AlphaFoldDB" id="A0A4R4ZMJ2"/>
<gene>
    <name evidence="12" type="ORF">E1263_15585</name>
</gene>
<evidence type="ECO:0000256" key="5">
    <source>
        <dbReference type="ARBA" id="ARBA00022490"/>
    </source>
</evidence>
<dbReference type="PANTHER" id="PTHR11579">
    <property type="entry name" value="PROTEIN-L-ISOASPARTATE O-METHYLTRANSFERASE"/>
    <property type="match status" value="1"/>
</dbReference>
<dbReference type="EMBL" id="SMKX01000037">
    <property type="protein sequence ID" value="TDD59336.1"/>
    <property type="molecule type" value="Genomic_DNA"/>
</dbReference>
<comment type="caution">
    <text evidence="12">The sequence shown here is derived from an EMBL/GenBank/DDBJ whole genome shotgun (WGS) entry which is preliminary data.</text>
</comment>
<evidence type="ECO:0000256" key="3">
    <source>
        <dbReference type="ARBA" id="ARBA00011890"/>
    </source>
</evidence>
<keyword evidence="13" id="KW-1185">Reference proteome</keyword>
<sequence length="375" mass="42058">MTTNEVEPEAWQRQVREMVAEVKEKGHLSDPRLQAAFADVPRHVFVPYFLRIELNSDGFAVMDGKMDRTDSDYLDAVYTDQPLITQTKPVEGQPDSYVWTSSSSMPSVMADMIEELDVQPGMSILESGTGTGYHAAILCHLLGDDAVTTVEIDPDLLREALERLDSLGYHPATNAAGRRHDRVLATHAVDHVPYDWIRWSRPGAVILTDLRPPSNSELGAWVKLTVDADGTTASGKLMPPRGYFMSARKVADFADIGHQLPELTLEEHQARADLMEDRETGLSPVVFQDEAFRLYFWRQSIDVWWWSQDESINLNAPDGSWAQVDDGTVSMIGPRDLWAEAEQAHERWLNAGQPDLSEWIVMVTADGRTVVDLPQ</sequence>
<evidence type="ECO:0000256" key="2">
    <source>
        <dbReference type="ARBA" id="ARBA00005369"/>
    </source>
</evidence>
<evidence type="ECO:0000256" key="9">
    <source>
        <dbReference type="ARBA" id="ARBA00030757"/>
    </source>
</evidence>
<reference evidence="12 13" key="1">
    <citation type="submission" date="2019-03" db="EMBL/GenBank/DDBJ databases">
        <title>Draft genome sequences of novel Actinobacteria.</title>
        <authorList>
            <person name="Sahin N."/>
            <person name="Ay H."/>
            <person name="Saygin H."/>
        </authorList>
    </citation>
    <scope>NUCLEOTIDE SEQUENCE [LARGE SCALE GENOMIC DNA]</scope>
    <source>
        <strain evidence="12 13">JCM 13523</strain>
    </source>
</reference>
<accession>A0A4R4ZMJ2</accession>
<dbReference type="GO" id="GO:0005737">
    <property type="term" value="C:cytoplasm"/>
    <property type="evidence" value="ECO:0007669"/>
    <property type="project" value="UniProtKB-SubCell"/>
</dbReference>
<dbReference type="Proteomes" id="UP000295124">
    <property type="component" value="Unassembled WGS sequence"/>
</dbReference>
<evidence type="ECO:0000256" key="8">
    <source>
        <dbReference type="ARBA" id="ARBA00022691"/>
    </source>
</evidence>
<name>A0A4R4ZMJ2_9ACTN</name>
<dbReference type="RefSeq" id="WP_132168021.1">
    <property type="nucleotide sequence ID" value="NZ_SMKX01000037.1"/>
</dbReference>
<evidence type="ECO:0000256" key="6">
    <source>
        <dbReference type="ARBA" id="ARBA00022603"/>
    </source>
</evidence>
<dbReference type="InterPro" id="IPR029063">
    <property type="entry name" value="SAM-dependent_MTases_sf"/>
</dbReference>
<proteinExistence type="inferred from homology"/>
<dbReference type="Pfam" id="PF01135">
    <property type="entry name" value="PCMT"/>
    <property type="match status" value="1"/>
</dbReference>
<dbReference type="OrthoDB" id="4280289at2"/>
<dbReference type="GO" id="GO:0004719">
    <property type="term" value="F:protein-L-isoaspartate (D-aspartate) O-methyltransferase activity"/>
    <property type="evidence" value="ECO:0007669"/>
    <property type="project" value="UniProtKB-EC"/>
</dbReference>